<reference evidence="2" key="1">
    <citation type="submission" date="2014-11" db="EMBL/GenBank/DDBJ databases">
        <authorList>
            <person name="Amaro Gonzalez C."/>
        </authorList>
    </citation>
    <scope>NUCLEOTIDE SEQUENCE</scope>
</reference>
<name>A0A0E9VMU6_ANGAN</name>
<sequence length="21" mass="2326">MFTGARVSSTEKKNISLKSLQ</sequence>
<evidence type="ECO:0000256" key="1">
    <source>
        <dbReference type="SAM" id="MobiDB-lite"/>
    </source>
</evidence>
<proteinExistence type="predicted"/>
<dbReference type="AlphaFoldDB" id="A0A0E9VMU6"/>
<organism evidence="2">
    <name type="scientific">Anguilla anguilla</name>
    <name type="common">European freshwater eel</name>
    <name type="synonym">Muraena anguilla</name>
    <dbReference type="NCBI Taxonomy" id="7936"/>
    <lineage>
        <taxon>Eukaryota</taxon>
        <taxon>Metazoa</taxon>
        <taxon>Chordata</taxon>
        <taxon>Craniata</taxon>
        <taxon>Vertebrata</taxon>
        <taxon>Euteleostomi</taxon>
        <taxon>Actinopterygii</taxon>
        <taxon>Neopterygii</taxon>
        <taxon>Teleostei</taxon>
        <taxon>Anguilliformes</taxon>
        <taxon>Anguillidae</taxon>
        <taxon>Anguilla</taxon>
    </lineage>
</organism>
<protein>
    <submittedName>
        <fullName evidence="2">Uncharacterized protein</fullName>
    </submittedName>
</protein>
<dbReference type="EMBL" id="GBXM01029246">
    <property type="protein sequence ID" value="JAH79331.1"/>
    <property type="molecule type" value="Transcribed_RNA"/>
</dbReference>
<evidence type="ECO:0000313" key="2">
    <source>
        <dbReference type="EMBL" id="JAH79331.1"/>
    </source>
</evidence>
<accession>A0A0E9VMU6</accession>
<feature type="region of interest" description="Disordered" evidence="1">
    <location>
        <begin position="1"/>
        <end position="21"/>
    </location>
</feature>
<reference evidence="2" key="2">
    <citation type="journal article" date="2015" name="Fish Shellfish Immunol.">
        <title>Early steps in the European eel (Anguilla anguilla)-Vibrio vulnificus interaction in the gills: Role of the RtxA13 toxin.</title>
        <authorList>
            <person name="Callol A."/>
            <person name="Pajuelo D."/>
            <person name="Ebbesson L."/>
            <person name="Teles M."/>
            <person name="MacKenzie S."/>
            <person name="Amaro C."/>
        </authorList>
    </citation>
    <scope>NUCLEOTIDE SEQUENCE</scope>
</reference>